<gene>
    <name evidence="7" type="ORF">Cgig2_005449</name>
</gene>
<dbReference type="GO" id="GO:0016627">
    <property type="term" value="F:oxidoreductase activity, acting on the CH-CH group of donors"/>
    <property type="evidence" value="ECO:0007669"/>
    <property type="project" value="InterPro"/>
</dbReference>
<feature type="domain" description="3-oxo-5-alpha-steroid 4-dehydrogenase C-terminal" evidence="6">
    <location>
        <begin position="107"/>
        <end position="154"/>
    </location>
</feature>
<dbReference type="OrthoDB" id="5788137at2759"/>
<comment type="subcellular location">
    <subcellularLocation>
        <location evidence="1">Membrane</location>
        <topology evidence="1">Multi-pass membrane protein</topology>
    </subcellularLocation>
</comment>
<organism evidence="7 8">
    <name type="scientific">Carnegiea gigantea</name>
    <dbReference type="NCBI Taxonomy" id="171969"/>
    <lineage>
        <taxon>Eukaryota</taxon>
        <taxon>Viridiplantae</taxon>
        <taxon>Streptophyta</taxon>
        <taxon>Embryophyta</taxon>
        <taxon>Tracheophyta</taxon>
        <taxon>Spermatophyta</taxon>
        <taxon>Magnoliopsida</taxon>
        <taxon>eudicotyledons</taxon>
        <taxon>Gunneridae</taxon>
        <taxon>Pentapetalae</taxon>
        <taxon>Caryophyllales</taxon>
        <taxon>Cactineae</taxon>
        <taxon>Cactaceae</taxon>
        <taxon>Cactoideae</taxon>
        <taxon>Echinocereeae</taxon>
        <taxon>Carnegiea</taxon>
    </lineage>
</organism>
<protein>
    <recommendedName>
        <fullName evidence="6">3-oxo-5-alpha-steroid 4-dehydrogenase C-terminal domain-containing protein</fullName>
    </recommendedName>
</protein>
<proteinExistence type="inferred from homology"/>
<evidence type="ECO:0000256" key="2">
    <source>
        <dbReference type="ARBA" id="ARBA00007742"/>
    </source>
</evidence>
<keyword evidence="4" id="KW-1133">Transmembrane helix</keyword>
<evidence type="ECO:0000313" key="8">
    <source>
        <dbReference type="Proteomes" id="UP001153076"/>
    </source>
</evidence>
<dbReference type="PANTHER" id="PTHR10556:SF35">
    <property type="entry name" value="3-OXO-5-ALPHA-STEROID 4-DEHYDROGENASE FAMILY PROTEIN"/>
    <property type="match status" value="1"/>
</dbReference>
<dbReference type="PROSITE" id="PS50244">
    <property type="entry name" value="S5A_REDUCTASE"/>
    <property type="match status" value="1"/>
</dbReference>
<reference evidence="7" key="1">
    <citation type="submission" date="2022-04" db="EMBL/GenBank/DDBJ databases">
        <title>Carnegiea gigantea Genome sequencing and assembly v2.</title>
        <authorList>
            <person name="Copetti D."/>
            <person name="Sanderson M.J."/>
            <person name="Burquez A."/>
            <person name="Wojciechowski M.F."/>
        </authorList>
    </citation>
    <scope>NUCLEOTIDE SEQUENCE</scope>
    <source>
        <strain evidence="7">SGP5-SGP5p</strain>
        <tissue evidence="7">Aerial part</tissue>
    </source>
</reference>
<keyword evidence="3" id="KW-0812">Transmembrane</keyword>
<name>A0A9Q1KDA3_9CARY</name>
<sequence>MEFKGKHVRCSKFFNLPQTNPTPRKQTAIPSKSSIKVLTVREASDREKQSLPKVSYFSFVHKYGNSGIVLEDAIPIALSDAFSTVTMIYAQHLSSKFPKPSIDLKYARAALFLLGIGGNFYHHYILATLRQQGEKVYKIPRGDIVYSFFHCRNGFVLVGEKFLNKAVVKKSENDDLNSL</sequence>
<evidence type="ECO:0000313" key="7">
    <source>
        <dbReference type="EMBL" id="KAJ8440718.1"/>
    </source>
</evidence>
<dbReference type="GO" id="GO:0016020">
    <property type="term" value="C:membrane"/>
    <property type="evidence" value="ECO:0007669"/>
    <property type="project" value="UniProtKB-SubCell"/>
</dbReference>
<evidence type="ECO:0000256" key="1">
    <source>
        <dbReference type="ARBA" id="ARBA00004141"/>
    </source>
</evidence>
<dbReference type="GO" id="GO:0006629">
    <property type="term" value="P:lipid metabolic process"/>
    <property type="evidence" value="ECO:0007669"/>
    <property type="project" value="InterPro"/>
</dbReference>
<evidence type="ECO:0000256" key="5">
    <source>
        <dbReference type="ARBA" id="ARBA00023136"/>
    </source>
</evidence>
<dbReference type="Pfam" id="PF02544">
    <property type="entry name" value="Steroid_dh"/>
    <property type="match status" value="1"/>
</dbReference>
<dbReference type="PANTHER" id="PTHR10556">
    <property type="entry name" value="3-OXO-5-ALPHA-STEROID 4-DEHYDROGENASE"/>
    <property type="match status" value="1"/>
</dbReference>
<dbReference type="InterPro" id="IPR001104">
    <property type="entry name" value="3-oxo-5_a-steroid_4-DH_C"/>
</dbReference>
<evidence type="ECO:0000259" key="6">
    <source>
        <dbReference type="Pfam" id="PF02544"/>
    </source>
</evidence>
<accession>A0A9Q1KDA3</accession>
<evidence type="ECO:0000256" key="3">
    <source>
        <dbReference type="ARBA" id="ARBA00022692"/>
    </source>
</evidence>
<comment type="similarity">
    <text evidence="2">Belongs to the steroid 5-alpha reductase family.</text>
</comment>
<evidence type="ECO:0000256" key="4">
    <source>
        <dbReference type="ARBA" id="ARBA00022989"/>
    </source>
</evidence>
<dbReference type="Proteomes" id="UP001153076">
    <property type="component" value="Unassembled WGS sequence"/>
</dbReference>
<keyword evidence="5" id="KW-0472">Membrane</keyword>
<dbReference type="EMBL" id="JAKOGI010000185">
    <property type="protein sequence ID" value="KAJ8440718.1"/>
    <property type="molecule type" value="Genomic_DNA"/>
</dbReference>
<dbReference type="AlphaFoldDB" id="A0A9Q1KDA3"/>
<comment type="caution">
    <text evidence="7">The sequence shown here is derived from an EMBL/GenBank/DDBJ whole genome shotgun (WGS) entry which is preliminary data.</text>
</comment>
<dbReference type="InterPro" id="IPR039357">
    <property type="entry name" value="SRD5A/TECR"/>
</dbReference>
<keyword evidence="8" id="KW-1185">Reference proteome</keyword>